<dbReference type="Pfam" id="PF13524">
    <property type="entry name" value="Glyco_trans_1_2"/>
    <property type="match status" value="1"/>
</dbReference>
<dbReference type="PATRIC" id="fig|1813736.3.peg.3993"/>
<proteinExistence type="predicted"/>
<evidence type="ECO:0000259" key="1">
    <source>
        <dbReference type="Pfam" id="PF13524"/>
    </source>
</evidence>
<dbReference type="Gene3D" id="3.40.50.2000">
    <property type="entry name" value="Glycogen Phosphorylase B"/>
    <property type="match status" value="1"/>
</dbReference>
<evidence type="ECO:0000313" key="3">
    <source>
        <dbReference type="Proteomes" id="UP000076079"/>
    </source>
</evidence>
<dbReference type="InterPro" id="IPR055259">
    <property type="entry name" value="YkvP/CgeB_Glyco_trans-like"/>
</dbReference>
<dbReference type="STRING" id="1855912.LuPra_03785"/>
<dbReference type="OrthoDB" id="9813806at2"/>
<feature type="domain" description="Spore protein YkvP/CgeB glycosyl transferase-like" evidence="1">
    <location>
        <begin position="204"/>
        <end position="348"/>
    </location>
</feature>
<name>A0A143PRU6_LUTPR</name>
<reference evidence="2 3" key="1">
    <citation type="journal article" date="2016" name="Genome Announc.">
        <title>First Complete Genome Sequence of a Subdivision 6 Acidobacterium Strain.</title>
        <authorList>
            <person name="Huang S."/>
            <person name="Vieira S."/>
            <person name="Bunk B."/>
            <person name="Riedel T."/>
            <person name="Sproer C."/>
            <person name="Overmann J."/>
        </authorList>
    </citation>
    <scope>NUCLEOTIDE SEQUENCE [LARGE SCALE GENOMIC DNA]</scope>
    <source>
        <strain evidence="3">DSM 100886 HEG_-6_39</strain>
    </source>
</reference>
<dbReference type="KEGG" id="abac:LuPra_03785"/>
<keyword evidence="3" id="KW-1185">Reference proteome</keyword>
<sequence>MLTHRHVVVIGLSISSSWGNGHATTYRSLLGALARRGHDVLFLERDVPWYAAHRDLRDWDSVRVAFYDSLDDLGRQYRSAIQAADVVIVGSFVPEGAAVLDWVRRNANGVLMFYDIDTPTTLSRLEADQSCEYVRRDQLGLVDTVLSFAAGTALDRLTSLGARRAHALCCSVDPCVHLPVNEPTRWDLGYLGTYAADRQAAVERLLLGVARQRVTGRFAVAGPMYPDTIDWPANVDRVDHLPPLAHAAFFCGQRFTLNLTRADMRRLGHSPSVRLFEAAACGAAIISDAWDGLEDFFEPYVEILPASSAADVLQYLDISDAERRTIGQRARDRVLSAHTSEHRAVELEAYVAEAMGLHDLARARMAASPE</sequence>
<dbReference type="AlphaFoldDB" id="A0A143PRU6"/>
<organism evidence="2 3">
    <name type="scientific">Luteitalea pratensis</name>
    <dbReference type="NCBI Taxonomy" id="1855912"/>
    <lineage>
        <taxon>Bacteria</taxon>
        <taxon>Pseudomonadati</taxon>
        <taxon>Acidobacteriota</taxon>
        <taxon>Vicinamibacteria</taxon>
        <taxon>Vicinamibacterales</taxon>
        <taxon>Vicinamibacteraceae</taxon>
        <taxon>Luteitalea</taxon>
    </lineage>
</organism>
<gene>
    <name evidence="2" type="ORF">LuPra_03785</name>
</gene>
<reference evidence="3" key="2">
    <citation type="submission" date="2016-04" db="EMBL/GenBank/DDBJ databases">
        <title>First Complete Genome Sequence of a Subdivision 6 Acidobacterium.</title>
        <authorList>
            <person name="Huang S."/>
            <person name="Vieira S."/>
            <person name="Bunk B."/>
            <person name="Riedel T."/>
            <person name="Sproeer C."/>
            <person name="Overmann J."/>
        </authorList>
    </citation>
    <scope>NUCLEOTIDE SEQUENCE [LARGE SCALE GENOMIC DNA]</scope>
    <source>
        <strain evidence="3">DSM 100886 HEG_-6_39</strain>
    </source>
</reference>
<dbReference type="EMBL" id="CP015136">
    <property type="protein sequence ID" value="AMY10549.1"/>
    <property type="molecule type" value="Genomic_DNA"/>
</dbReference>
<evidence type="ECO:0000313" key="2">
    <source>
        <dbReference type="EMBL" id="AMY10549.1"/>
    </source>
</evidence>
<dbReference type="RefSeq" id="WP_110172178.1">
    <property type="nucleotide sequence ID" value="NZ_CP015136.1"/>
</dbReference>
<accession>A0A143PRU6</accession>
<protein>
    <recommendedName>
        <fullName evidence="1">Spore protein YkvP/CgeB glycosyl transferase-like domain-containing protein</fullName>
    </recommendedName>
</protein>
<dbReference type="SUPFAM" id="SSF53756">
    <property type="entry name" value="UDP-Glycosyltransferase/glycogen phosphorylase"/>
    <property type="match status" value="1"/>
</dbReference>
<dbReference type="Proteomes" id="UP000076079">
    <property type="component" value="Chromosome"/>
</dbReference>